<sequence>MSDVHPWRSPWGEALIYGGLLLPLPLAHKMAETVGYNRTGFSWGFVCLHLSNFAACSTTTFV</sequence>
<accession>A0ABR9VV38</accession>
<name>A0ABR9VV38_9SYNC</name>
<evidence type="ECO:0000313" key="2">
    <source>
        <dbReference type="Proteomes" id="UP000658720"/>
    </source>
</evidence>
<evidence type="ECO:0000313" key="1">
    <source>
        <dbReference type="EMBL" id="MBE9254763.1"/>
    </source>
</evidence>
<dbReference type="EMBL" id="JADEVV010000039">
    <property type="protein sequence ID" value="MBE9254763.1"/>
    <property type="molecule type" value="Genomic_DNA"/>
</dbReference>
<organism evidence="1 2">
    <name type="scientific">Synechocystis salina LEGE 00031</name>
    <dbReference type="NCBI Taxonomy" id="1828736"/>
    <lineage>
        <taxon>Bacteria</taxon>
        <taxon>Bacillati</taxon>
        <taxon>Cyanobacteriota</taxon>
        <taxon>Cyanophyceae</taxon>
        <taxon>Synechococcales</taxon>
        <taxon>Merismopediaceae</taxon>
        <taxon>Synechocystis</taxon>
    </lineage>
</organism>
<dbReference type="Proteomes" id="UP000658720">
    <property type="component" value="Unassembled WGS sequence"/>
</dbReference>
<comment type="caution">
    <text evidence="1">The sequence shown here is derived from an EMBL/GenBank/DDBJ whole genome shotgun (WGS) entry which is preliminary data.</text>
</comment>
<gene>
    <name evidence="1" type="ORF">IQ217_13140</name>
</gene>
<reference evidence="1 2" key="1">
    <citation type="submission" date="2020-10" db="EMBL/GenBank/DDBJ databases">
        <authorList>
            <person name="Castelo-Branco R."/>
            <person name="Eusebio N."/>
            <person name="Adriana R."/>
            <person name="Vieira A."/>
            <person name="Brugerolle De Fraissinette N."/>
            <person name="Rezende De Castro R."/>
            <person name="Schneider M.P."/>
            <person name="Vasconcelos V."/>
            <person name="Leao P.N."/>
        </authorList>
    </citation>
    <scope>NUCLEOTIDE SEQUENCE [LARGE SCALE GENOMIC DNA]</scope>
    <source>
        <strain evidence="1 2">LEGE 00031</strain>
    </source>
</reference>
<protein>
    <submittedName>
        <fullName evidence="1">Uncharacterized protein</fullName>
    </submittedName>
</protein>
<dbReference type="RefSeq" id="WP_190598042.1">
    <property type="nucleotide sequence ID" value="NZ_JADEVV010000039.1"/>
</dbReference>
<proteinExistence type="predicted"/>
<keyword evidence="2" id="KW-1185">Reference proteome</keyword>